<sequence length="114" mass="12658">MELSCVLIELKSGSLEKVQEWANFILANEEEAIATLAHEKVTIESFFLIDIGGVDYLIGYMRAPSMSHAQEAVKTSVSQIDQVHKAFKKETWLGGKEATLLFDLSRIGNEQSLA</sequence>
<dbReference type="EMBL" id="JBELOE010000064">
    <property type="protein sequence ID" value="MER2490743.1"/>
    <property type="molecule type" value="Genomic_DNA"/>
</dbReference>
<evidence type="ECO:0000313" key="2">
    <source>
        <dbReference type="Proteomes" id="UP001467690"/>
    </source>
</evidence>
<dbReference type="RefSeq" id="WP_350400517.1">
    <property type="nucleotide sequence ID" value="NZ_JBELOE010000064.1"/>
</dbReference>
<accession>A0ABV1RCV4</accession>
<dbReference type="InterPro" id="IPR046174">
    <property type="entry name" value="DUF6176"/>
</dbReference>
<keyword evidence="2" id="KW-1185">Reference proteome</keyword>
<evidence type="ECO:0000313" key="1">
    <source>
        <dbReference type="EMBL" id="MER2490743.1"/>
    </source>
</evidence>
<name>A0ABV1RCV4_9ALTE</name>
<comment type="caution">
    <text evidence="1">The sequence shown here is derived from an EMBL/GenBank/DDBJ whole genome shotgun (WGS) entry which is preliminary data.</text>
</comment>
<protein>
    <submittedName>
        <fullName evidence="1">DUF6176 family protein</fullName>
    </submittedName>
</protein>
<dbReference type="Proteomes" id="UP001467690">
    <property type="component" value="Unassembled WGS sequence"/>
</dbReference>
<organism evidence="1 2">
    <name type="scientific">Catenovulum sediminis</name>
    <dbReference type="NCBI Taxonomy" id="1740262"/>
    <lineage>
        <taxon>Bacteria</taxon>
        <taxon>Pseudomonadati</taxon>
        <taxon>Pseudomonadota</taxon>
        <taxon>Gammaproteobacteria</taxon>
        <taxon>Alteromonadales</taxon>
        <taxon>Alteromonadaceae</taxon>
        <taxon>Catenovulum</taxon>
    </lineage>
</organism>
<reference evidence="1 2" key="1">
    <citation type="submission" date="2024-06" db="EMBL/GenBank/DDBJ databases">
        <authorList>
            <person name="Chen R.Y."/>
        </authorList>
    </citation>
    <scope>NUCLEOTIDE SEQUENCE [LARGE SCALE GENOMIC DNA]</scope>
    <source>
        <strain evidence="1 2">D2</strain>
    </source>
</reference>
<proteinExistence type="predicted"/>
<dbReference type="Pfam" id="PF19673">
    <property type="entry name" value="DUF6176"/>
    <property type="match status" value="1"/>
</dbReference>
<gene>
    <name evidence="1" type="ORF">ABS311_02450</name>
</gene>